<evidence type="ECO:0000259" key="5">
    <source>
        <dbReference type="Pfam" id="PF01229"/>
    </source>
</evidence>
<dbReference type="PROSITE" id="PS51257">
    <property type="entry name" value="PROKAR_LIPOPROTEIN"/>
    <property type="match status" value="1"/>
</dbReference>
<keyword evidence="4" id="KW-0732">Signal</keyword>
<evidence type="ECO:0000256" key="1">
    <source>
        <dbReference type="ARBA" id="ARBA00008875"/>
    </source>
</evidence>
<dbReference type="SUPFAM" id="SSF51445">
    <property type="entry name" value="(Trans)glycosidases"/>
    <property type="match status" value="1"/>
</dbReference>
<dbReference type="RefSeq" id="WP_147649130.1">
    <property type="nucleotide sequence ID" value="NZ_CP042806.1"/>
</dbReference>
<dbReference type="Pfam" id="PF01229">
    <property type="entry name" value="Glyco_hydro_39"/>
    <property type="match status" value="1"/>
</dbReference>
<dbReference type="Gene3D" id="3.20.20.80">
    <property type="entry name" value="Glycosidases"/>
    <property type="match status" value="1"/>
</dbReference>
<evidence type="ECO:0000313" key="7">
    <source>
        <dbReference type="Proteomes" id="UP000321820"/>
    </source>
</evidence>
<feature type="chain" id="PRO_5023141718" evidence="4">
    <location>
        <begin position="22"/>
        <end position="498"/>
    </location>
</feature>
<comment type="similarity">
    <text evidence="1">Belongs to the glycosyl hydrolase 39 family.</text>
</comment>
<evidence type="ECO:0000313" key="6">
    <source>
        <dbReference type="EMBL" id="QEE29860.1"/>
    </source>
</evidence>
<keyword evidence="7" id="KW-1185">Reference proteome</keyword>
<protein>
    <submittedName>
        <fullName evidence="6">Glycosyl hydrolase family 39</fullName>
    </submittedName>
</protein>
<dbReference type="EMBL" id="CP042806">
    <property type="protein sequence ID" value="QEE29860.1"/>
    <property type="molecule type" value="Genomic_DNA"/>
</dbReference>
<dbReference type="KEGG" id="talb:FTW19_18885"/>
<feature type="domain" description="Glycosyl hydrolases family 39 N-terminal catalytic" evidence="5">
    <location>
        <begin position="196"/>
        <end position="312"/>
    </location>
</feature>
<dbReference type="InterPro" id="IPR049166">
    <property type="entry name" value="GH39_cat"/>
</dbReference>
<accession>A0A5B9EGD1</accession>
<dbReference type="OrthoDB" id="9776971at2"/>
<sequence length="498" mass="55655">MKNALAAAALTTAFGCGLLHAQQAAVSGIKVDWTKTDVTSNATPAYQVVVNPMLERGAKMHDGSFKAIATIGADYVRYVPWLPYPKLAVAELEPPTPEKTSWDFSLIDPMVEDLMKATAGHSVIMNFSTMPAWLWKTEKPVTYPADPNQVYWTYTRGTDIKDPTYKEAADYYVRLLSWYEKGGFTDENGKFHKSDHHYKFEYWELLNEIDFEHHWTPQEYTRFFDVVTTAMRKVDPDLKFVACASAIPAKHGEMFRYFLDPKNHAPGTPIDFLSYHFYASPSKGEPFEAMQYTFFDQADGFLNTARYVEQIKHELSPGTKTDWDELGAILPEDDDSNHGKKTPEEPALYWNLTSAMYAYLYIEAVQLGVDVVGESQLVGYPTQFPSVSMMNYNTSEPNARFWTLKLLKDNFGPGDRFVATSGGNSDIAIQAIQTSIGKKILLVNKRQKATTVELPAGTTAQAITYTAPSTGDHAAATGRPQGNAVSLEPFEVAVITVQ</sequence>
<name>A0A5B9EGD1_9BACT</name>
<organism evidence="6 7">
    <name type="scientific">Terriglobus albidus</name>
    <dbReference type="NCBI Taxonomy" id="1592106"/>
    <lineage>
        <taxon>Bacteria</taxon>
        <taxon>Pseudomonadati</taxon>
        <taxon>Acidobacteriota</taxon>
        <taxon>Terriglobia</taxon>
        <taxon>Terriglobales</taxon>
        <taxon>Acidobacteriaceae</taxon>
        <taxon>Terriglobus</taxon>
    </lineage>
</organism>
<feature type="signal peptide" evidence="4">
    <location>
        <begin position="1"/>
        <end position="21"/>
    </location>
</feature>
<keyword evidence="3" id="KW-0326">Glycosidase</keyword>
<keyword evidence="2 6" id="KW-0378">Hydrolase</keyword>
<dbReference type="GO" id="GO:0016798">
    <property type="term" value="F:hydrolase activity, acting on glycosyl bonds"/>
    <property type="evidence" value="ECO:0007669"/>
    <property type="project" value="UniProtKB-KW"/>
</dbReference>
<gene>
    <name evidence="6" type="ORF">FTW19_18885</name>
</gene>
<evidence type="ECO:0000256" key="2">
    <source>
        <dbReference type="ARBA" id="ARBA00022801"/>
    </source>
</evidence>
<proteinExistence type="inferred from homology"/>
<evidence type="ECO:0000256" key="4">
    <source>
        <dbReference type="SAM" id="SignalP"/>
    </source>
</evidence>
<evidence type="ECO:0000256" key="3">
    <source>
        <dbReference type="ARBA" id="ARBA00023295"/>
    </source>
</evidence>
<dbReference type="InterPro" id="IPR017853">
    <property type="entry name" value="GH"/>
</dbReference>
<reference evidence="6 7" key="1">
    <citation type="submission" date="2019-08" db="EMBL/GenBank/DDBJ databases">
        <title>Complete genome sequence of Terriglobus albidus strain ORNL.</title>
        <authorList>
            <person name="Podar M."/>
        </authorList>
    </citation>
    <scope>NUCLEOTIDE SEQUENCE [LARGE SCALE GENOMIC DNA]</scope>
    <source>
        <strain evidence="6 7">ORNL</strain>
    </source>
</reference>
<dbReference type="AlphaFoldDB" id="A0A5B9EGD1"/>
<dbReference type="Proteomes" id="UP000321820">
    <property type="component" value="Chromosome"/>
</dbReference>